<name>A0A1G2KTV5_9BACT</name>
<gene>
    <name evidence="2" type="ORF">A3C16_04980</name>
</gene>
<accession>A0A1G2KTV5</accession>
<feature type="transmembrane region" description="Helical" evidence="1">
    <location>
        <begin position="7"/>
        <end position="25"/>
    </location>
</feature>
<keyword evidence="1" id="KW-0472">Membrane</keyword>
<keyword evidence="1" id="KW-1133">Transmembrane helix</keyword>
<dbReference type="Proteomes" id="UP000177811">
    <property type="component" value="Unassembled WGS sequence"/>
</dbReference>
<feature type="transmembrane region" description="Helical" evidence="1">
    <location>
        <begin position="53"/>
        <end position="73"/>
    </location>
</feature>
<sequence>MKRRTWRFLKVLVPILVLYYIEELIRPRVQQMWYDAILYRYGIFSPGPHTGTYIFLASILLTGFFLIIGGYLIDVAMVKRCLNAMAEKIPWFGFFWSDDEEQEMAEPVEFECSGDGRGEYKIFYVTGIGDHMLIPKERAHEKIRPLTNSQAEIAKMIASCMSSGPRVLMIKRPPEDGAK</sequence>
<comment type="caution">
    <text evidence="2">The sequence shown here is derived from an EMBL/GenBank/DDBJ whole genome shotgun (WGS) entry which is preliminary data.</text>
</comment>
<dbReference type="EMBL" id="MHQL01000024">
    <property type="protein sequence ID" value="OHA02918.1"/>
    <property type="molecule type" value="Genomic_DNA"/>
</dbReference>
<organism evidence="2 3">
    <name type="scientific">Candidatus Sungbacteria bacterium RIFCSPHIGHO2_02_FULL_51_29</name>
    <dbReference type="NCBI Taxonomy" id="1802273"/>
    <lineage>
        <taxon>Bacteria</taxon>
        <taxon>Candidatus Sungiibacteriota</taxon>
    </lineage>
</organism>
<dbReference type="AlphaFoldDB" id="A0A1G2KTV5"/>
<protein>
    <submittedName>
        <fullName evidence="2">Uncharacterized protein</fullName>
    </submittedName>
</protein>
<evidence type="ECO:0000256" key="1">
    <source>
        <dbReference type="SAM" id="Phobius"/>
    </source>
</evidence>
<reference evidence="2 3" key="1">
    <citation type="journal article" date="2016" name="Nat. Commun.">
        <title>Thousands of microbial genomes shed light on interconnected biogeochemical processes in an aquifer system.</title>
        <authorList>
            <person name="Anantharaman K."/>
            <person name="Brown C.T."/>
            <person name="Hug L.A."/>
            <person name="Sharon I."/>
            <person name="Castelle C.J."/>
            <person name="Probst A.J."/>
            <person name="Thomas B.C."/>
            <person name="Singh A."/>
            <person name="Wilkins M.J."/>
            <person name="Karaoz U."/>
            <person name="Brodie E.L."/>
            <person name="Williams K.H."/>
            <person name="Hubbard S.S."/>
            <person name="Banfield J.F."/>
        </authorList>
    </citation>
    <scope>NUCLEOTIDE SEQUENCE [LARGE SCALE GENOMIC DNA]</scope>
</reference>
<keyword evidence="1" id="KW-0812">Transmembrane</keyword>
<proteinExistence type="predicted"/>
<evidence type="ECO:0000313" key="3">
    <source>
        <dbReference type="Proteomes" id="UP000177811"/>
    </source>
</evidence>
<evidence type="ECO:0000313" key="2">
    <source>
        <dbReference type="EMBL" id="OHA02918.1"/>
    </source>
</evidence>